<evidence type="ECO:0000256" key="1">
    <source>
        <dbReference type="SAM" id="Phobius"/>
    </source>
</evidence>
<evidence type="ECO:0000313" key="3">
    <source>
        <dbReference type="EMBL" id="QHU01480.1"/>
    </source>
</evidence>
<dbReference type="InterPro" id="IPR043915">
    <property type="entry name" value="P9_TM"/>
</dbReference>
<dbReference type="EMBL" id="MN740343">
    <property type="protein sequence ID" value="QHU01480.1"/>
    <property type="molecule type" value="Genomic_DNA"/>
</dbReference>
<keyword evidence="1" id="KW-1133">Transmembrane helix</keyword>
<name>A0A6C0J9E0_9ZZZZ</name>
<protein>
    <recommendedName>
        <fullName evidence="2">Minor capsid protein P9 transmembrane helices domain-containing protein</fullName>
    </recommendedName>
</protein>
<organism evidence="3">
    <name type="scientific">viral metagenome</name>
    <dbReference type="NCBI Taxonomy" id="1070528"/>
    <lineage>
        <taxon>unclassified sequences</taxon>
        <taxon>metagenomes</taxon>
        <taxon>organismal metagenomes</taxon>
    </lineage>
</organism>
<feature type="domain" description="Minor capsid protein P9 transmembrane helices" evidence="2">
    <location>
        <begin position="4"/>
        <end position="71"/>
    </location>
</feature>
<sequence length="223" mass="26098">MELFWYDDVSVLFEPSKLKKYIPLNSFSKSEKLNAIVRFGFYISILLIVLTFNINYIFIAFFCLILTLLINSNEEDKKIKHNKKNVENYDNLKQDETFTKNNIKVDNYLENCILPSDDNPFMNVLLTDKRTRKPACKTIKNNKIKKLMNNKFSQGLYKDINSVYDRENSQREFYTMPSTTIPNNQGDLANWLYDTPKTCKEGNGNQCVGNNIEKLNGNSYQFI</sequence>
<keyword evidence="1" id="KW-0812">Transmembrane</keyword>
<accession>A0A6C0J9E0</accession>
<dbReference type="Pfam" id="PF19066">
    <property type="entry name" value="P9_TM"/>
    <property type="match status" value="1"/>
</dbReference>
<dbReference type="AlphaFoldDB" id="A0A6C0J9E0"/>
<evidence type="ECO:0000259" key="2">
    <source>
        <dbReference type="Pfam" id="PF19066"/>
    </source>
</evidence>
<feature type="transmembrane region" description="Helical" evidence="1">
    <location>
        <begin position="39"/>
        <end position="70"/>
    </location>
</feature>
<keyword evidence="1" id="KW-0472">Membrane</keyword>
<proteinExistence type="predicted"/>
<reference evidence="3" key="1">
    <citation type="journal article" date="2020" name="Nature">
        <title>Giant virus diversity and host interactions through global metagenomics.</title>
        <authorList>
            <person name="Schulz F."/>
            <person name="Roux S."/>
            <person name="Paez-Espino D."/>
            <person name="Jungbluth S."/>
            <person name="Walsh D.A."/>
            <person name="Denef V.J."/>
            <person name="McMahon K.D."/>
            <person name="Konstantinidis K.T."/>
            <person name="Eloe-Fadrosh E.A."/>
            <person name="Kyrpides N.C."/>
            <person name="Woyke T."/>
        </authorList>
    </citation>
    <scope>NUCLEOTIDE SEQUENCE</scope>
    <source>
        <strain evidence="3">GVMAG-M-3300025860-25</strain>
    </source>
</reference>